<organism evidence="9 10">
    <name type="scientific">Litorivicinus lipolyticus</name>
    <dbReference type="NCBI Taxonomy" id="418701"/>
    <lineage>
        <taxon>Bacteria</taxon>
        <taxon>Pseudomonadati</taxon>
        <taxon>Pseudomonadota</taxon>
        <taxon>Gammaproteobacteria</taxon>
        <taxon>Oceanospirillales</taxon>
        <taxon>Litorivicinaceae</taxon>
        <taxon>Litorivicinus</taxon>
    </lineage>
</organism>
<dbReference type="NCBIfam" id="TIGR02765">
    <property type="entry name" value="crypto_DASH"/>
    <property type="match status" value="1"/>
</dbReference>
<evidence type="ECO:0000313" key="9">
    <source>
        <dbReference type="EMBL" id="QGG79759.1"/>
    </source>
</evidence>
<feature type="binding site" evidence="6">
    <location>
        <begin position="361"/>
        <end position="363"/>
    </location>
    <ligand>
        <name>FAD</name>
        <dbReference type="ChEBI" id="CHEBI:57692"/>
    </ligand>
</feature>
<dbReference type="Pfam" id="PF03441">
    <property type="entry name" value="FAD_binding_7"/>
    <property type="match status" value="1"/>
</dbReference>
<feature type="binding site" evidence="6">
    <location>
        <begin position="271"/>
        <end position="278"/>
    </location>
    <ligand>
        <name>FAD</name>
        <dbReference type="ChEBI" id="CHEBI:57692"/>
    </ligand>
</feature>
<dbReference type="InterPro" id="IPR006050">
    <property type="entry name" value="DNA_photolyase_N"/>
</dbReference>
<dbReference type="PROSITE" id="PS51645">
    <property type="entry name" value="PHR_CRY_ALPHA_BETA"/>
    <property type="match status" value="1"/>
</dbReference>
<gene>
    <name evidence="9" type="ORF">GH975_03900</name>
</gene>
<dbReference type="SUPFAM" id="SSF48173">
    <property type="entry name" value="Cryptochrome/photolyase FAD-binding domain"/>
    <property type="match status" value="1"/>
</dbReference>
<evidence type="ECO:0000256" key="6">
    <source>
        <dbReference type="PIRSR" id="PIRSR602081-1"/>
    </source>
</evidence>
<dbReference type="PANTHER" id="PTHR11455">
    <property type="entry name" value="CRYPTOCHROME"/>
    <property type="match status" value="1"/>
</dbReference>
<dbReference type="Gene3D" id="3.40.50.620">
    <property type="entry name" value="HUPs"/>
    <property type="match status" value="1"/>
</dbReference>
<evidence type="ECO:0000256" key="2">
    <source>
        <dbReference type="ARBA" id="ARBA00017881"/>
    </source>
</evidence>
<keyword evidence="5 7" id="KW-0157">Chromophore</keyword>
<comment type="similarity">
    <text evidence="1 7">Belongs to the DNA photolyase class-1 family.</text>
</comment>
<dbReference type="Proteomes" id="UP000388235">
    <property type="component" value="Chromosome"/>
</dbReference>
<dbReference type="PROSITE" id="PS00394">
    <property type="entry name" value="DNA_PHOTOLYASES_1_1"/>
    <property type="match status" value="1"/>
</dbReference>
<feature type="binding site" evidence="6">
    <location>
        <begin position="231"/>
        <end position="235"/>
    </location>
    <ligand>
        <name>FAD</name>
        <dbReference type="ChEBI" id="CHEBI:57692"/>
    </ligand>
</feature>
<dbReference type="KEGG" id="llp:GH975_03900"/>
<evidence type="ECO:0000256" key="7">
    <source>
        <dbReference type="RuleBase" id="RU367151"/>
    </source>
</evidence>
<dbReference type="AlphaFoldDB" id="A0A5Q2Q6C9"/>
<comment type="cofactor">
    <cofactor evidence="7">
        <name>(6R)-5,10-methylene-5,6,7,8-tetrahydrofolate</name>
        <dbReference type="ChEBI" id="CHEBI:15636"/>
    </cofactor>
    <text evidence="7">Binds 1 5,10-methenyltetrahydrofolate (MTHF) per subunit.</text>
</comment>
<feature type="binding site" evidence="6">
    <location>
        <position position="218"/>
    </location>
    <ligand>
        <name>FAD</name>
        <dbReference type="ChEBI" id="CHEBI:57692"/>
    </ligand>
</feature>
<comment type="cofactor">
    <cofactor evidence="6 7">
        <name>FAD</name>
        <dbReference type="ChEBI" id="CHEBI:57692"/>
    </cofactor>
    <text evidence="6 7">Binds 1 FAD per subunit.</text>
</comment>
<evidence type="ECO:0000259" key="8">
    <source>
        <dbReference type="PROSITE" id="PS51645"/>
    </source>
</evidence>
<dbReference type="InterPro" id="IPR036155">
    <property type="entry name" value="Crypto/Photolyase_N_sf"/>
</dbReference>
<dbReference type="InterPro" id="IPR002081">
    <property type="entry name" value="Cryptochrome/DNA_photolyase_1"/>
</dbReference>
<proteinExistence type="inferred from homology"/>
<dbReference type="PRINTS" id="PR00147">
    <property type="entry name" value="DNAPHOTLYASE"/>
</dbReference>
<protein>
    <recommendedName>
        <fullName evidence="2 7">Cryptochrome DASH</fullName>
    </recommendedName>
</protein>
<evidence type="ECO:0000313" key="10">
    <source>
        <dbReference type="Proteomes" id="UP000388235"/>
    </source>
</evidence>
<dbReference type="Gene3D" id="1.25.40.80">
    <property type="match status" value="1"/>
</dbReference>
<feature type="domain" description="Photolyase/cryptochrome alpha/beta" evidence="8">
    <location>
        <begin position="1"/>
        <end position="129"/>
    </location>
</feature>
<dbReference type="GO" id="GO:0000719">
    <property type="term" value="P:photoreactive repair"/>
    <property type="evidence" value="ECO:0007669"/>
    <property type="project" value="TreeGrafter"/>
</dbReference>
<dbReference type="InterPro" id="IPR005101">
    <property type="entry name" value="Cryptochr/Photolyase_FAD-bd"/>
</dbReference>
<evidence type="ECO:0000256" key="5">
    <source>
        <dbReference type="ARBA" id="ARBA00022991"/>
    </source>
</evidence>
<evidence type="ECO:0000256" key="4">
    <source>
        <dbReference type="ARBA" id="ARBA00022827"/>
    </source>
</evidence>
<keyword evidence="10" id="KW-1185">Reference proteome</keyword>
<comment type="function">
    <text evidence="7">May have a photoreceptor function.</text>
</comment>
<dbReference type="GO" id="GO:0071949">
    <property type="term" value="F:FAD binding"/>
    <property type="evidence" value="ECO:0007669"/>
    <property type="project" value="TreeGrafter"/>
</dbReference>
<dbReference type="Pfam" id="PF00875">
    <property type="entry name" value="DNA_photolyase"/>
    <property type="match status" value="1"/>
</dbReference>
<dbReference type="SUPFAM" id="SSF52425">
    <property type="entry name" value="Cryptochrome/photolyase, N-terminal domain"/>
    <property type="match status" value="1"/>
</dbReference>
<dbReference type="Gene3D" id="1.10.579.10">
    <property type="entry name" value="DNA Cyclobutane Dipyrimidine Photolyase, subunit A, domain 3"/>
    <property type="match status" value="1"/>
</dbReference>
<dbReference type="InterPro" id="IPR014133">
    <property type="entry name" value="Cry_DASH"/>
</dbReference>
<dbReference type="EMBL" id="CP045871">
    <property type="protein sequence ID" value="QGG79759.1"/>
    <property type="molecule type" value="Genomic_DNA"/>
</dbReference>
<dbReference type="InterPro" id="IPR014729">
    <property type="entry name" value="Rossmann-like_a/b/a_fold"/>
</dbReference>
<name>A0A5Q2Q6C9_9GAMM</name>
<keyword evidence="3 6" id="KW-0285">Flavoprotein</keyword>
<dbReference type="OrthoDB" id="9772484at2"/>
<dbReference type="InterPro" id="IPR036134">
    <property type="entry name" value="Crypto/Photolyase_FAD-like_sf"/>
</dbReference>
<dbReference type="InterPro" id="IPR018394">
    <property type="entry name" value="DNA_photolyase_1_CS_C"/>
</dbReference>
<reference evidence="9 10" key="1">
    <citation type="submission" date="2019-11" db="EMBL/GenBank/DDBJ databases">
        <authorList>
            <person name="Khan S.A."/>
            <person name="Jeon C.O."/>
            <person name="Chun B.H."/>
        </authorList>
    </citation>
    <scope>NUCLEOTIDE SEQUENCE [LARGE SCALE GENOMIC DNA]</scope>
    <source>
        <strain evidence="9 10">IMCC 1097</strain>
    </source>
</reference>
<keyword evidence="4 6" id="KW-0274">FAD</keyword>
<accession>A0A5Q2Q6C9</accession>
<sequence>MGARLAPGYLLLTTLPPECRMILDCRDLLRIDDNPGLWLDNVVPVWVMPSAPMSPRRQRFLLQAVAALRAGLRARGSDVLIRFGDRVEVLTALAAELGCGVACARPSGVDELHQDAQIPGLVYFDARTLYGADDLPFSATPEPFTRFRKVVEKQLRVDAPVDAPARLPAIPVRLAPGELPPLPVVAHDPRAYRDYRGGEDAAQAELAKYFSGTRPAHYKQTRNAMHGCEGSTKFSPWLAQGSLSPRRIWHRVTQYEQQVTKNDSTYWIQFELLWREFFQWWLPEQSPALFGRRELAPAPRDFARWCAGDTGVPMIDANMRELNATGYMSNRGRQNVASFLSKDLGVDWRLGADYFETHLIDYDVASNWGNWAYVAGTGADPRDDRWFNVLLQGTRYDRRGDYVRHWVPGLAGIDPGCVHWPWRDGGPRPIIHPPRWNSVIDA</sequence>
<dbReference type="GO" id="GO:0003677">
    <property type="term" value="F:DNA binding"/>
    <property type="evidence" value="ECO:0007669"/>
    <property type="project" value="TreeGrafter"/>
</dbReference>
<dbReference type="GO" id="GO:0003904">
    <property type="term" value="F:deoxyribodipyrimidine photo-lyase activity"/>
    <property type="evidence" value="ECO:0007669"/>
    <property type="project" value="TreeGrafter"/>
</dbReference>
<dbReference type="PANTHER" id="PTHR11455:SF22">
    <property type="entry name" value="CRYPTOCHROME DASH"/>
    <property type="match status" value="1"/>
</dbReference>
<evidence type="ECO:0000256" key="3">
    <source>
        <dbReference type="ARBA" id="ARBA00022630"/>
    </source>
</evidence>
<evidence type="ECO:0000256" key="1">
    <source>
        <dbReference type="ARBA" id="ARBA00005862"/>
    </source>
</evidence>